<dbReference type="EMBL" id="AWUE01023868">
    <property type="protein sequence ID" value="OMO52363.1"/>
    <property type="molecule type" value="Genomic_DNA"/>
</dbReference>
<feature type="domain" description="DUF3444" evidence="2">
    <location>
        <begin position="224"/>
        <end position="433"/>
    </location>
</feature>
<accession>A0A1R3G2R6</accession>
<dbReference type="SUPFAM" id="SSF46565">
    <property type="entry name" value="Chaperone J-domain"/>
    <property type="match status" value="1"/>
</dbReference>
<comment type="caution">
    <text evidence="3">The sequence shown here is derived from an EMBL/GenBank/DDBJ whole genome shotgun (WGS) entry which is preliminary data.</text>
</comment>
<dbReference type="PANTHER" id="PTHR47374">
    <property type="entry name" value="ENDOSOME ANTIGEN-LIKE PROTEIN, PUTATIVE (DUF3444)-RELATED"/>
    <property type="match status" value="1"/>
</dbReference>
<dbReference type="InterPro" id="IPR024593">
    <property type="entry name" value="DUF3444"/>
</dbReference>
<evidence type="ECO:0000256" key="1">
    <source>
        <dbReference type="SAM" id="MobiDB-lite"/>
    </source>
</evidence>
<dbReference type="Gene3D" id="1.10.287.110">
    <property type="entry name" value="DnaJ domain"/>
    <property type="match status" value="1"/>
</dbReference>
<keyword evidence="4" id="KW-1185">Reference proteome</keyword>
<organism evidence="3 4">
    <name type="scientific">Corchorus olitorius</name>
    <dbReference type="NCBI Taxonomy" id="93759"/>
    <lineage>
        <taxon>Eukaryota</taxon>
        <taxon>Viridiplantae</taxon>
        <taxon>Streptophyta</taxon>
        <taxon>Embryophyta</taxon>
        <taxon>Tracheophyta</taxon>
        <taxon>Spermatophyta</taxon>
        <taxon>Magnoliopsida</taxon>
        <taxon>eudicotyledons</taxon>
        <taxon>Gunneridae</taxon>
        <taxon>Pentapetalae</taxon>
        <taxon>rosids</taxon>
        <taxon>malvids</taxon>
        <taxon>Malvales</taxon>
        <taxon>Malvaceae</taxon>
        <taxon>Grewioideae</taxon>
        <taxon>Apeibeae</taxon>
        <taxon>Corchorus</taxon>
    </lineage>
</organism>
<proteinExistence type="predicted"/>
<feature type="domain" description="DUF3444" evidence="2">
    <location>
        <begin position="488"/>
        <end position="661"/>
    </location>
</feature>
<feature type="compositionally biased region" description="Polar residues" evidence="1">
    <location>
        <begin position="158"/>
        <end position="179"/>
    </location>
</feature>
<evidence type="ECO:0000313" key="3">
    <source>
        <dbReference type="EMBL" id="OMO52363.1"/>
    </source>
</evidence>
<dbReference type="AlphaFoldDB" id="A0A1R3G2R6"/>
<dbReference type="PANTHER" id="PTHR47374:SF10">
    <property type="entry name" value="HEAT SHOCK N-TERMINAL DOMAIN-CONTAINING PROTEIN, PUTATIVE-RELATED"/>
    <property type="match status" value="1"/>
</dbReference>
<dbReference type="Proteomes" id="UP000187203">
    <property type="component" value="Unassembled WGS sequence"/>
</dbReference>
<dbReference type="InterPro" id="IPR036869">
    <property type="entry name" value="J_dom_sf"/>
</dbReference>
<evidence type="ECO:0000259" key="2">
    <source>
        <dbReference type="Pfam" id="PF11926"/>
    </source>
</evidence>
<protein>
    <recommendedName>
        <fullName evidence="2">DUF3444 domain-containing protein</fullName>
    </recommendedName>
</protein>
<gene>
    <name evidence="3" type="ORF">COLO4_37246</name>
</gene>
<sequence length="686" mass="78711">MRHKMKPSSSNEPNKKFFEAFQEKREAEKLMTVKEYDKAREHLRKAKELSPNIDNIDSMLTVCDILAASSVMFPGYGIDYYWILQLAPSSTLFDIEKRRQKLVSMLQPIMRTFPGAELALEHIQDAYHMLSNIESRSKFNLKRGMGQEECRSFKVQAPSGQSFSDRETISTAQSSSTTFEDSEKQFDADWEKIGAGLGMSLDGNGINLSTNSLRPVSEGVATCQDYYNFEDDRKPDNLEEGQIWAAHYRAKLQHNYRYAQISINSNPQVCVTWLKPIPVSLGERKWCDKGHPVACGSFELIPEMKEEVSWKTVSSYKCSWTQGITEDQFEMYPKKGEIWAVYKDWDHIHKDWDLDSWSFDADAMKNCRLELVEIISEFSKYLGADVACLVKVNGFKSVFKRQTMGGNPITFHISPSNMFMFSHIVPAYRFRGGEIDNIAEGMFELDQMALPDYMIQDTDSQQAPKDNGRLVSKSTPSLNPYPENNILKKRLAAGQVWAVYCGKDQMPRQYIRVNGMNSESRVCGTVLEPMSVLDLPIACGMFKVSEKSINLDISLFCSLVECRKSSRQSFYQILPKEGEIWAMYKNWNAKWKRYDYENCQFQIVQVLSFVEDGVKVARLGEVNGCLTFFHKLQYDGFDLTYTVPKEEKLSFSQRIPAFRVPGIVKYGIPEDSRHLEPDALPPRCRK</sequence>
<feature type="region of interest" description="Disordered" evidence="1">
    <location>
        <begin position="157"/>
        <end position="182"/>
    </location>
</feature>
<evidence type="ECO:0000313" key="4">
    <source>
        <dbReference type="Proteomes" id="UP000187203"/>
    </source>
</evidence>
<name>A0A1R3G2R6_9ROSI</name>
<dbReference type="OrthoDB" id="1911590at2759"/>
<dbReference type="Pfam" id="PF11926">
    <property type="entry name" value="DUF3444"/>
    <property type="match status" value="2"/>
</dbReference>
<reference evidence="4" key="1">
    <citation type="submission" date="2013-09" db="EMBL/GenBank/DDBJ databases">
        <title>Corchorus olitorius genome sequencing.</title>
        <authorList>
            <person name="Alam M."/>
            <person name="Haque M.S."/>
            <person name="Islam M.S."/>
            <person name="Emdad E.M."/>
            <person name="Islam M.M."/>
            <person name="Ahmed B."/>
            <person name="Halim A."/>
            <person name="Hossen Q.M.M."/>
            <person name="Hossain M.Z."/>
            <person name="Ahmed R."/>
            <person name="Khan M.M."/>
            <person name="Islam R."/>
            <person name="Rashid M.M."/>
            <person name="Khan S.A."/>
            <person name="Rahman M.S."/>
            <person name="Alam M."/>
            <person name="Yahiya A.S."/>
            <person name="Khan M.S."/>
            <person name="Azam M.S."/>
            <person name="Haque T."/>
            <person name="Lashkar M.Z.H."/>
            <person name="Akhand A.I."/>
            <person name="Morshed G."/>
            <person name="Roy S."/>
            <person name="Uddin K.S."/>
            <person name="Rabeya T."/>
            <person name="Hossain A.S."/>
            <person name="Chowdhury A."/>
            <person name="Snigdha A.R."/>
            <person name="Mortoza M.S."/>
            <person name="Matin S.A."/>
            <person name="Hoque S.M.E."/>
            <person name="Islam M.K."/>
            <person name="Roy D.K."/>
            <person name="Haider R."/>
            <person name="Moosa M.M."/>
            <person name="Elias S.M."/>
            <person name="Hasan A.M."/>
            <person name="Jahan S."/>
            <person name="Shafiuddin M."/>
            <person name="Mahmood N."/>
            <person name="Shommy N.S."/>
        </authorList>
    </citation>
    <scope>NUCLEOTIDE SEQUENCE [LARGE SCALE GENOMIC DNA]</scope>
    <source>
        <strain evidence="4">cv. O-4</strain>
    </source>
</reference>